<gene>
    <name evidence="3" type="ORF">BGZ70_001493</name>
</gene>
<dbReference type="AlphaFoldDB" id="A0A9P6IZ29"/>
<dbReference type="Proteomes" id="UP000738359">
    <property type="component" value="Unassembled WGS sequence"/>
</dbReference>
<feature type="region of interest" description="Disordered" evidence="1">
    <location>
        <begin position="529"/>
        <end position="549"/>
    </location>
</feature>
<feature type="compositionally biased region" description="Basic and acidic residues" evidence="1">
    <location>
        <begin position="529"/>
        <end position="541"/>
    </location>
</feature>
<name>A0A9P6IZ29_MORAP</name>
<dbReference type="PANTHER" id="PTHR13318:SF105">
    <property type="entry name" value="F-BOX_LRR-REPEAT PROTEIN 3"/>
    <property type="match status" value="1"/>
</dbReference>
<reference evidence="3" key="1">
    <citation type="journal article" date="2020" name="Fungal Divers.">
        <title>Resolving the Mortierellaceae phylogeny through synthesis of multi-gene phylogenetics and phylogenomics.</title>
        <authorList>
            <person name="Vandepol N."/>
            <person name="Liber J."/>
            <person name="Desiro A."/>
            <person name="Na H."/>
            <person name="Kennedy M."/>
            <person name="Barry K."/>
            <person name="Grigoriev I.V."/>
            <person name="Miller A.N."/>
            <person name="O'Donnell K."/>
            <person name="Stajich J.E."/>
            <person name="Bonito G."/>
        </authorList>
    </citation>
    <scope>NUCLEOTIDE SEQUENCE</scope>
    <source>
        <strain evidence="3">CK1249</strain>
    </source>
</reference>
<dbReference type="InterPro" id="IPR001810">
    <property type="entry name" value="F-box_dom"/>
</dbReference>
<evidence type="ECO:0000313" key="4">
    <source>
        <dbReference type="Proteomes" id="UP000738359"/>
    </source>
</evidence>
<dbReference type="SUPFAM" id="SSF81383">
    <property type="entry name" value="F-box domain"/>
    <property type="match status" value="1"/>
</dbReference>
<dbReference type="OrthoDB" id="2338066at2759"/>
<keyword evidence="4" id="KW-1185">Reference proteome</keyword>
<dbReference type="SUPFAM" id="SSF52047">
    <property type="entry name" value="RNI-like"/>
    <property type="match status" value="1"/>
</dbReference>
<dbReference type="Gene3D" id="1.20.1280.50">
    <property type="match status" value="1"/>
</dbReference>
<dbReference type="Pfam" id="PF12937">
    <property type="entry name" value="F-box-like"/>
    <property type="match status" value="1"/>
</dbReference>
<feature type="compositionally biased region" description="Acidic residues" evidence="1">
    <location>
        <begin position="167"/>
        <end position="183"/>
    </location>
</feature>
<dbReference type="EMBL" id="JAAAHY010001337">
    <property type="protein sequence ID" value="KAF9950135.1"/>
    <property type="molecule type" value="Genomic_DNA"/>
</dbReference>
<feature type="domain" description="F-box" evidence="2">
    <location>
        <begin position="3"/>
        <end position="48"/>
    </location>
</feature>
<dbReference type="GO" id="GO:0031146">
    <property type="term" value="P:SCF-dependent proteasomal ubiquitin-dependent protein catabolic process"/>
    <property type="evidence" value="ECO:0007669"/>
    <property type="project" value="TreeGrafter"/>
</dbReference>
<dbReference type="PROSITE" id="PS50181">
    <property type="entry name" value="FBOX"/>
    <property type="match status" value="1"/>
</dbReference>
<dbReference type="InterPro" id="IPR036047">
    <property type="entry name" value="F-box-like_dom_sf"/>
</dbReference>
<organism evidence="3 4">
    <name type="scientific">Mortierella alpina</name>
    <name type="common">Oleaginous fungus</name>
    <name type="synonym">Mortierella renispora</name>
    <dbReference type="NCBI Taxonomy" id="64518"/>
    <lineage>
        <taxon>Eukaryota</taxon>
        <taxon>Fungi</taxon>
        <taxon>Fungi incertae sedis</taxon>
        <taxon>Mucoromycota</taxon>
        <taxon>Mortierellomycotina</taxon>
        <taxon>Mortierellomycetes</taxon>
        <taxon>Mortierellales</taxon>
        <taxon>Mortierellaceae</taxon>
        <taxon>Mortierella</taxon>
    </lineage>
</organism>
<feature type="region of interest" description="Disordered" evidence="1">
    <location>
        <begin position="161"/>
        <end position="184"/>
    </location>
</feature>
<proteinExistence type="predicted"/>
<dbReference type="Gene3D" id="3.80.10.10">
    <property type="entry name" value="Ribonuclease Inhibitor"/>
    <property type="match status" value="1"/>
</dbReference>
<evidence type="ECO:0000313" key="3">
    <source>
        <dbReference type="EMBL" id="KAF9950135.1"/>
    </source>
</evidence>
<comment type="caution">
    <text evidence="3">The sequence shown here is derived from an EMBL/GenBank/DDBJ whole genome shotgun (WGS) entry which is preliminary data.</text>
</comment>
<dbReference type="GO" id="GO:0019005">
    <property type="term" value="C:SCF ubiquitin ligase complex"/>
    <property type="evidence" value="ECO:0007669"/>
    <property type="project" value="TreeGrafter"/>
</dbReference>
<dbReference type="InterPro" id="IPR032675">
    <property type="entry name" value="LRR_dom_sf"/>
</dbReference>
<dbReference type="PANTHER" id="PTHR13318">
    <property type="entry name" value="PARTNER OF PAIRED, ISOFORM B-RELATED"/>
    <property type="match status" value="1"/>
</dbReference>
<protein>
    <recommendedName>
        <fullName evidence="2">F-box domain-containing protein</fullName>
    </recommendedName>
</protein>
<sequence>MNHPPVFALPPEIYFLIVRYLSKKDLAASVLVCKTWFLYFRPYLWQELDLRKRDHLLRFGKIPETALLRNAHVIQTLRTRFSEVVGALIVYGPTCTNLRNFRITADNADLDAVLYLIRQNVFLQDISLQGRLISTEGDLLRIFEALPITLSKLTLGSNGLETFSEAGDSEDSEDEEEEEEEDQYEHFQDGAVGINLENHVWALTSLTIRLYFPFCKTLHQFIMRAPLLETLCLKNVTALDVDRLAECLIQCCPSLATLRLRACEDCNSFPCPEEDAAWATVIAGGCQFGWKRIDLKGNYLGDAAYKALMDLVPSLESIVHDFRTGLDSPDLQTILCSASFLKELIVNRTFPDMCTAELDCDSIDDDPWVCHSLETLKVVISCVPRPDLCSKTNGHPLTGRLHRGTMAKSYKVQQRVYRQLGAMTKLKNLTLGTRINEENWEREQYEDEQVDEGEYYDHENLQQGLQYACLSFTLESGLGLLSGLRELETIDLRNMSVGLMQEAELQWVRWNWPHLKAIHLREFDGLAEDTRRPTPSEFHRDEDEELEDL</sequence>
<accession>A0A9P6IZ29</accession>
<evidence type="ECO:0000256" key="1">
    <source>
        <dbReference type="SAM" id="MobiDB-lite"/>
    </source>
</evidence>
<evidence type="ECO:0000259" key="2">
    <source>
        <dbReference type="PROSITE" id="PS50181"/>
    </source>
</evidence>